<reference evidence="2 3" key="1">
    <citation type="journal article" date="2009" name="Nature">
        <title>Evolution of pathogenicity and sexual reproduction in eight Candida genomes.</title>
        <authorList>
            <person name="Butler G."/>
            <person name="Rasmussen M.D."/>
            <person name="Lin M.F."/>
            <person name="Santos M.A."/>
            <person name="Sakthikumar S."/>
            <person name="Munro C.A."/>
            <person name="Rheinbay E."/>
            <person name="Grabherr M."/>
            <person name="Forche A."/>
            <person name="Reedy J.L."/>
            <person name="Agrafioti I."/>
            <person name="Arnaud M.B."/>
            <person name="Bates S."/>
            <person name="Brown A.J."/>
            <person name="Brunke S."/>
            <person name="Costanzo M.C."/>
            <person name="Fitzpatrick D.A."/>
            <person name="de Groot P.W."/>
            <person name="Harris D."/>
            <person name="Hoyer L.L."/>
            <person name="Hube B."/>
            <person name="Klis F.M."/>
            <person name="Kodira C."/>
            <person name="Lennard N."/>
            <person name="Logue M.E."/>
            <person name="Martin R."/>
            <person name="Neiman A.M."/>
            <person name="Nikolaou E."/>
            <person name="Quail M.A."/>
            <person name="Quinn J."/>
            <person name="Santos M.C."/>
            <person name="Schmitzberger F.F."/>
            <person name="Sherlock G."/>
            <person name="Shah P."/>
            <person name="Silverstein K.A."/>
            <person name="Skrzypek M.S."/>
            <person name="Soll D."/>
            <person name="Staggs R."/>
            <person name="Stansfield I."/>
            <person name="Stumpf M.P."/>
            <person name="Sudbery P.E."/>
            <person name="Srikantha T."/>
            <person name="Zeng Q."/>
            <person name="Berman J."/>
            <person name="Berriman M."/>
            <person name="Heitman J."/>
            <person name="Gow N.A."/>
            <person name="Lorenz M.C."/>
            <person name="Birren B.W."/>
            <person name="Kellis M."/>
            <person name="Cuomo C.A."/>
        </authorList>
    </citation>
    <scope>NUCLEOTIDE SEQUENCE [LARGE SCALE GENOMIC DNA]</scope>
    <source>
        <strain evidence="3">ATCC MYA-3404 / T1</strain>
    </source>
</reference>
<organism evidence="2 3">
    <name type="scientific">Candida tropicalis (strain ATCC MYA-3404 / T1)</name>
    <name type="common">Yeast</name>
    <dbReference type="NCBI Taxonomy" id="294747"/>
    <lineage>
        <taxon>Eukaryota</taxon>
        <taxon>Fungi</taxon>
        <taxon>Dikarya</taxon>
        <taxon>Ascomycota</taxon>
        <taxon>Saccharomycotina</taxon>
        <taxon>Pichiomycetes</taxon>
        <taxon>Debaryomycetaceae</taxon>
        <taxon>Candida/Lodderomyces clade</taxon>
        <taxon>Candida</taxon>
    </lineage>
</organism>
<proteinExistence type="predicted"/>
<protein>
    <submittedName>
        <fullName evidence="2">Uncharacterized protein</fullName>
    </submittedName>
</protein>
<sequence>MHPEKNLKTSEQTINLERRANMGGCDSLNSRNLTTVQEIPICSSSDNTSLQIECNNQSILNNNLCQLKSNSISQGSIKLIESLKAEKESLMEEKDELNKKLEQLQGKYEKLTLLLRDTSAKYREKIDQITTETGKTIDSLLVKVKIIKDINEELLNKNSNMDTFTIDPPIQTNAFDELFPFLVEKTPPYYVNVVFKNCYISLLRLTQMSKVSNEIHHEFLESFLRMLEEKSSGLTSDRVFYFCAMIREFHNKTIVNHNDNEFFNTLLAVISAIISDCQK</sequence>
<dbReference type="HOGENOM" id="CLU_997479_0_0_1"/>
<dbReference type="GeneID" id="8299265"/>
<dbReference type="VEuPathDB" id="FungiDB:CTRG_05109"/>
<dbReference type="AlphaFoldDB" id="C5MGB6"/>
<dbReference type="EMBL" id="GG692401">
    <property type="protein sequence ID" value="EER31379.1"/>
    <property type="molecule type" value="Genomic_DNA"/>
</dbReference>
<feature type="coiled-coil region" evidence="1">
    <location>
        <begin position="80"/>
        <end position="121"/>
    </location>
</feature>
<gene>
    <name evidence="2" type="ORF">CTRG_05109</name>
</gene>
<keyword evidence="3" id="KW-1185">Reference proteome</keyword>
<dbReference type="RefSeq" id="XP_002550811.1">
    <property type="nucleotide sequence ID" value="XM_002550765.1"/>
</dbReference>
<evidence type="ECO:0000313" key="3">
    <source>
        <dbReference type="Proteomes" id="UP000002037"/>
    </source>
</evidence>
<evidence type="ECO:0000256" key="1">
    <source>
        <dbReference type="SAM" id="Coils"/>
    </source>
</evidence>
<dbReference type="KEGG" id="ctp:CTRG_05109"/>
<name>C5MGB6_CANTT</name>
<evidence type="ECO:0000313" key="2">
    <source>
        <dbReference type="EMBL" id="EER31379.1"/>
    </source>
</evidence>
<accession>C5MGB6</accession>
<keyword evidence="1" id="KW-0175">Coiled coil</keyword>
<dbReference type="OrthoDB" id="4024803at2759"/>
<dbReference type="Proteomes" id="UP000002037">
    <property type="component" value="Unassembled WGS sequence"/>
</dbReference>